<accession>A0AAV6VR39</accession>
<dbReference type="AlphaFoldDB" id="A0AAV6VR39"/>
<evidence type="ECO:0000313" key="1">
    <source>
        <dbReference type="EMBL" id="KAG8199317.1"/>
    </source>
</evidence>
<gene>
    <name evidence="1" type="ORF">JTE90_011783</name>
</gene>
<name>A0AAV6VR39_9ARAC</name>
<dbReference type="Proteomes" id="UP000827092">
    <property type="component" value="Unassembled WGS sequence"/>
</dbReference>
<protein>
    <submittedName>
        <fullName evidence="1">Uncharacterized protein</fullName>
    </submittedName>
</protein>
<keyword evidence="2" id="KW-1185">Reference proteome</keyword>
<organism evidence="1 2">
    <name type="scientific">Oedothorax gibbosus</name>
    <dbReference type="NCBI Taxonomy" id="931172"/>
    <lineage>
        <taxon>Eukaryota</taxon>
        <taxon>Metazoa</taxon>
        <taxon>Ecdysozoa</taxon>
        <taxon>Arthropoda</taxon>
        <taxon>Chelicerata</taxon>
        <taxon>Arachnida</taxon>
        <taxon>Araneae</taxon>
        <taxon>Araneomorphae</taxon>
        <taxon>Entelegynae</taxon>
        <taxon>Araneoidea</taxon>
        <taxon>Linyphiidae</taxon>
        <taxon>Erigoninae</taxon>
        <taxon>Oedothorax</taxon>
    </lineage>
</organism>
<evidence type="ECO:0000313" key="2">
    <source>
        <dbReference type="Proteomes" id="UP000827092"/>
    </source>
</evidence>
<sequence>MNYLRMYGGYLPRVLTRFGRTYGSLSHEVMVEKPMVAARLVTLEPKNKTETDSVTRNARPQCYNNGFFNTEEEKSAFLNFIGDSVVTSLDFNQHPYDTSEDVMEDPIPKPLPIVDFSKEKKRCKNGMWMRCDFKKKNFLRMKNFRNRPFK</sequence>
<dbReference type="EMBL" id="JAFNEN010000028">
    <property type="protein sequence ID" value="KAG8199317.1"/>
    <property type="molecule type" value="Genomic_DNA"/>
</dbReference>
<reference evidence="1 2" key="1">
    <citation type="journal article" date="2022" name="Nat. Ecol. Evol.">
        <title>A masculinizing supergene underlies an exaggerated male reproductive morph in a spider.</title>
        <authorList>
            <person name="Hendrickx F."/>
            <person name="De Corte Z."/>
            <person name="Sonet G."/>
            <person name="Van Belleghem S.M."/>
            <person name="Kostlbacher S."/>
            <person name="Vangestel C."/>
        </authorList>
    </citation>
    <scope>NUCLEOTIDE SEQUENCE [LARGE SCALE GENOMIC DNA]</scope>
    <source>
        <strain evidence="1">W744_W776</strain>
    </source>
</reference>
<proteinExistence type="predicted"/>
<comment type="caution">
    <text evidence="1">The sequence shown here is derived from an EMBL/GenBank/DDBJ whole genome shotgun (WGS) entry which is preliminary data.</text>
</comment>